<dbReference type="EMBL" id="GG738895">
    <property type="protein sequence ID" value="EFC40082.1"/>
    <property type="molecule type" value="Genomic_DNA"/>
</dbReference>
<evidence type="ECO:0000313" key="1">
    <source>
        <dbReference type="EMBL" id="EFC40082.1"/>
    </source>
</evidence>
<organism evidence="2">
    <name type="scientific">Naegleria gruberi</name>
    <name type="common">Amoeba</name>
    <dbReference type="NCBI Taxonomy" id="5762"/>
    <lineage>
        <taxon>Eukaryota</taxon>
        <taxon>Discoba</taxon>
        <taxon>Heterolobosea</taxon>
        <taxon>Tetramitia</taxon>
        <taxon>Eutetramitia</taxon>
        <taxon>Vahlkampfiidae</taxon>
        <taxon>Naegleria</taxon>
    </lineage>
</organism>
<sequence>MYFSRLDWRIYPNQENREKKKCGRLRRKSQFNKKKDVHNVENNLPIDRMDFSMNYPKIRVENNYSIVEAPSVNTSPNSIQKQLYRAQMKSLHEFKTKKNIFNNCANYNNGIPQPIYKPPKPETGYRNRMNLLTSKGERTWL</sequence>
<dbReference type="GeneID" id="8854177"/>
<dbReference type="VEuPathDB" id="AmoebaDB:NAEGRDRAFT_72168"/>
<dbReference type="Proteomes" id="UP000006671">
    <property type="component" value="Unassembled WGS sequence"/>
</dbReference>
<dbReference type="InParanoid" id="D2VT44"/>
<protein>
    <submittedName>
        <fullName evidence="1">Predicted protein</fullName>
    </submittedName>
</protein>
<accession>D2VT44</accession>
<dbReference type="KEGG" id="ngr:NAEGRDRAFT_72168"/>
<dbReference type="AlphaFoldDB" id="D2VT44"/>
<gene>
    <name evidence="1" type="ORF">NAEGRDRAFT_72168</name>
</gene>
<keyword evidence="2" id="KW-1185">Reference proteome</keyword>
<name>D2VT44_NAEGR</name>
<proteinExistence type="predicted"/>
<dbReference type="RefSeq" id="XP_002672826.1">
    <property type="nucleotide sequence ID" value="XM_002672780.1"/>
</dbReference>
<reference evidence="1 2" key="1">
    <citation type="journal article" date="2010" name="Cell">
        <title>The genome of Naegleria gruberi illuminates early eukaryotic versatility.</title>
        <authorList>
            <person name="Fritz-Laylin L.K."/>
            <person name="Prochnik S.E."/>
            <person name="Ginger M.L."/>
            <person name="Dacks J.B."/>
            <person name="Carpenter M.L."/>
            <person name="Field M.C."/>
            <person name="Kuo A."/>
            <person name="Paredez A."/>
            <person name="Chapman J."/>
            <person name="Pham J."/>
            <person name="Shu S."/>
            <person name="Neupane R."/>
            <person name="Cipriano M."/>
            <person name="Mancuso J."/>
            <person name="Tu H."/>
            <person name="Salamov A."/>
            <person name="Lindquist E."/>
            <person name="Shapiro H."/>
            <person name="Lucas S."/>
            <person name="Grigoriev I.V."/>
            <person name="Cande W.Z."/>
            <person name="Fulton C."/>
            <person name="Rokhsar D.S."/>
            <person name="Dawson S.C."/>
        </authorList>
    </citation>
    <scope>NUCLEOTIDE SEQUENCE [LARGE SCALE GENOMIC DNA]</scope>
    <source>
        <strain evidence="1 2">NEG-M</strain>
    </source>
</reference>
<evidence type="ECO:0000313" key="2">
    <source>
        <dbReference type="Proteomes" id="UP000006671"/>
    </source>
</evidence>